<comment type="subcellular location">
    <subcellularLocation>
        <location evidence="1">Membrane</location>
        <topology evidence="1">Multi-pass membrane protein</topology>
    </subcellularLocation>
</comment>
<feature type="transmembrane region" description="Helical" evidence="5">
    <location>
        <begin position="309"/>
        <end position="327"/>
    </location>
</feature>
<dbReference type="PANTHER" id="PTHR23051:SF0">
    <property type="entry name" value="SOLUTE CARRIER FAMILY 35 MEMBER F5"/>
    <property type="match status" value="1"/>
</dbReference>
<organism evidence="6 7">
    <name type="scientific">Caenorhabditis angaria</name>
    <dbReference type="NCBI Taxonomy" id="860376"/>
    <lineage>
        <taxon>Eukaryota</taxon>
        <taxon>Metazoa</taxon>
        <taxon>Ecdysozoa</taxon>
        <taxon>Nematoda</taxon>
        <taxon>Chromadorea</taxon>
        <taxon>Rhabditida</taxon>
        <taxon>Rhabditina</taxon>
        <taxon>Rhabditomorpha</taxon>
        <taxon>Rhabditoidea</taxon>
        <taxon>Rhabditidae</taxon>
        <taxon>Peloderinae</taxon>
        <taxon>Caenorhabditis</taxon>
    </lineage>
</organism>
<evidence type="ECO:0000256" key="3">
    <source>
        <dbReference type="ARBA" id="ARBA00022989"/>
    </source>
</evidence>
<dbReference type="EMBL" id="CANHGI010000001">
    <property type="protein sequence ID" value="CAI5437630.1"/>
    <property type="molecule type" value="Genomic_DNA"/>
</dbReference>
<evidence type="ECO:0000256" key="1">
    <source>
        <dbReference type="ARBA" id="ARBA00004141"/>
    </source>
</evidence>
<evidence type="ECO:0000313" key="7">
    <source>
        <dbReference type="Proteomes" id="UP001152747"/>
    </source>
</evidence>
<feature type="transmembrane region" description="Helical" evidence="5">
    <location>
        <begin position="210"/>
        <end position="229"/>
    </location>
</feature>
<evidence type="ECO:0000256" key="2">
    <source>
        <dbReference type="ARBA" id="ARBA00022692"/>
    </source>
</evidence>
<keyword evidence="2 5" id="KW-0812">Transmembrane</keyword>
<dbReference type="PANTHER" id="PTHR23051">
    <property type="entry name" value="SOLUTE CARRIER FAMILY 35, MEMBER F5"/>
    <property type="match status" value="1"/>
</dbReference>
<name>A0A9P1MSV9_9PELO</name>
<feature type="transmembrane region" description="Helical" evidence="5">
    <location>
        <begin position="267"/>
        <end position="289"/>
    </location>
</feature>
<keyword evidence="7" id="KW-1185">Reference proteome</keyword>
<reference evidence="6" key="1">
    <citation type="submission" date="2022-11" db="EMBL/GenBank/DDBJ databases">
        <authorList>
            <person name="Kikuchi T."/>
        </authorList>
    </citation>
    <scope>NUCLEOTIDE SEQUENCE</scope>
    <source>
        <strain evidence="6">PS1010</strain>
    </source>
</reference>
<evidence type="ECO:0000256" key="4">
    <source>
        <dbReference type="ARBA" id="ARBA00023136"/>
    </source>
</evidence>
<dbReference type="Proteomes" id="UP001152747">
    <property type="component" value="Unassembled WGS sequence"/>
</dbReference>
<feature type="transmembrane region" description="Helical" evidence="5">
    <location>
        <begin position="360"/>
        <end position="380"/>
    </location>
</feature>
<dbReference type="GO" id="GO:0016020">
    <property type="term" value="C:membrane"/>
    <property type="evidence" value="ECO:0007669"/>
    <property type="project" value="UniProtKB-SubCell"/>
</dbReference>
<comment type="caution">
    <text evidence="6">The sequence shown here is derived from an EMBL/GenBank/DDBJ whole genome shotgun (WGS) entry which is preliminary data.</text>
</comment>
<keyword evidence="3 5" id="KW-1133">Transmembrane helix</keyword>
<gene>
    <name evidence="6" type="ORF">CAMP_LOCUS267</name>
</gene>
<feature type="transmembrane region" description="Helical" evidence="5">
    <location>
        <begin position="334"/>
        <end position="354"/>
    </location>
</feature>
<evidence type="ECO:0008006" key="8">
    <source>
        <dbReference type="Google" id="ProtNLM"/>
    </source>
</evidence>
<feature type="transmembrane region" description="Helical" evidence="5">
    <location>
        <begin position="50"/>
        <end position="68"/>
    </location>
</feature>
<evidence type="ECO:0000313" key="6">
    <source>
        <dbReference type="EMBL" id="CAI5437630.1"/>
    </source>
</evidence>
<dbReference type="AlphaFoldDB" id="A0A9P1MSV9"/>
<feature type="transmembrane region" description="Helical" evidence="5">
    <location>
        <begin position="235"/>
        <end position="255"/>
    </location>
</feature>
<sequence>MNSNKEKVVTCLDKRTIGIILLIIVNVLWVLSSELTRYIFVDENFKRPFFTVYIKSCTLIIYMIKYLISEAHDENAYKVMVNDQSLSDTESYELSCESLSLEGEFDEKRSKKIRFAQRKEIRRMPSSNADDQRKARLPYKHPSIECQIYRFPRHIKYTIFFFAPLWLVCSFTYQAALAFTSVSSLNLVSSSSSVFILAFAICLPSSSNKFTLYKCILVAMNIAGVLIVSHYMPSFLGAFFAQISAVAYAVYLFAFNHFEEKYGKLSINLMFGTIGILAIIVGTPTLNILDKLGIESLYPLPNSTQLGSILLSALIGTLIADYLWLIAAGMCDSLTASLSLTISIPLSFLADTVIRDKAPTMNQLISSIPITLAFVGAAYAQNSSAGGTTNLRIRKNTKHKTSDDRINLIDADNEDD</sequence>
<protein>
    <recommendedName>
        <fullName evidence="8">EamA domain-containing protein</fullName>
    </recommendedName>
</protein>
<dbReference type="OrthoDB" id="10041630at2759"/>
<accession>A0A9P1MSV9</accession>
<evidence type="ECO:0000256" key="5">
    <source>
        <dbReference type="SAM" id="Phobius"/>
    </source>
</evidence>
<proteinExistence type="predicted"/>
<feature type="transmembrane region" description="Helical" evidence="5">
    <location>
        <begin position="185"/>
        <end position="203"/>
    </location>
</feature>
<feature type="transmembrane region" description="Helical" evidence="5">
    <location>
        <begin position="12"/>
        <end position="30"/>
    </location>
</feature>
<feature type="transmembrane region" description="Helical" evidence="5">
    <location>
        <begin position="157"/>
        <end position="179"/>
    </location>
</feature>
<keyword evidence="4 5" id="KW-0472">Membrane</keyword>